<dbReference type="CDD" id="cd00063">
    <property type="entry name" value="FN3"/>
    <property type="match status" value="1"/>
</dbReference>
<dbReference type="RefSeq" id="WP_087403027.1">
    <property type="nucleotide sequence ID" value="NZ_NFHB01000007.1"/>
</dbReference>
<dbReference type="SMART" id="SM00060">
    <property type="entry name" value="FN3"/>
    <property type="match status" value="1"/>
</dbReference>
<reference evidence="4" key="1">
    <citation type="submission" date="2017-04" db="EMBL/GenBank/DDBJ databases">
        <title>Function of individual gut microbiota members based on whole genome sequencing of pure cultures obtained from chicken caecum.</title>
        <authorList>
            <person name="Medvecky M."/>
            <person name="Cejkova D."/>
            <person name="Polansky O."/>
            <person name="Karasova D."/>
            <person name="Kubasova T."/>
            <person name="Cizek A."/>
            <person name="Rychlik I."/>
        </authorList>
    </citation>
    <scope>NUCLEOTIDE SEQUENCE [LARGE SCALE GENOMIC DNA]</scope>
    <source>
        <strain evidence="4">An90</strain>
    </source>
</reference>
<proteinExistence type="predicted"/>
<gene>
    <name evidence="3" type="ORF">B5G41_11495</name>
</gene>
<dbReference type="Pfam" id="PF00041">
    <property type="entry name" value="fn3"/>
    <property type="match status" value="1"/>
</dbReference>
<dbReference type="Pfam" id="PF25275">
    <property type="entry name" value="Golvesin_C"/>
    <property type="match status" value="1"/>
</dbReference>
<dbReference type="InterPro" id="IPR033803">
    <property type="entry name" value="CBD-like_Golvesin-Xly"/>
</dbReference>
<evidence type="ECO:0000259" key="2">
    <source>
        <dbReference type="PROSITE" id="PS50853"/>
    </source>
</evidence>
<protein>
    <submittedName>
        <fullName evidence="3">Xanthan lyase</fullName>
    </submittedName>
</protein>
<name>A0A1Y3R1I8_9BACT</name>
<dbReference type="AlphaFoldDB" id="A0A1Y3R1I8"/>
<sequence length="997" mass="111265">MKTKFLSFFLLLCFGWQQAPAAGVDATTRREIGRTLSRIVAREVSGGFVRIEGVDASRKRVRIYTSVGLSYYPFREQNLRAMYDSVRAVLPPEYRKASIELYSDKREVRGLIPMAYRTDAEFRKLLRKKKVVPFVNRSQRPLVVRQSSPAAPTQGLSGRHIALWQSHGRYFDQPANRWKWQRSRLWMTCEDLYTQSYVLPYLVPMLENAGACVMLPRERDVQKYEVLADNDAAGQYAETDGPEKWQPGGVGFAHTRQVYRTGENPFRDGTTRRVRTVAGGAESRAAWRASIPERGEYAVYVSYETVPGSTDDAQYTVHHLGGESTFAVNQTMGGGTWIYLGHFLFGPGEQPVVTLTNRSRQAGRIVTADAVKVGGGYGNVARSVSDSLRRPGVEYAEETSGYPRFCEGARYWLQWAGFDPKVYTPKENADDYKDDYMSRAHWVNALMGGSERMPDSTGLRIPVDMALAFHSDAGVRLNDETIGTLGIFYTRENKGRFEGGADRYRSRDLTDIVMTQIVSDIRRTCEPEWNRRGLWNRAYYEARVPGAPTMLLELLSHQNFADMRYGSDPRFKFLVSRAIYKGILQYISSQYGLPYVVQPLPVEALSTHFAGEGKVAVSWSPVIDSLEVTAAPTGYVVYTRIDDGGFDNGRYTDKPYLLSEQEPGRIYSYKVTAVNEGGESFPSEVVAACRIPGGKGNVLVVNGFDRISAPLSMRRDSLAGFYTELDGGVPDKQDISFIGGQQVFDLAMARCEVDSIALGACNCDYETEVIGGNTFDYPYVHGRSIARAGYSFCSASVRAVEDRGVSLEEYSAVDLILGKQRSVTIGRGVAGYAFKTFSPELQDVLRRYMADDGALFVSGSYVATDLWTGGEATGEDRAFAEEVLHYTYDGDQAADRNRVRVVTSHAGFSRDEYRYVNDFRPDRYRVERVDALRPAGGGAFPVMRYVDNNRCAGVACADSRTFVMGFPFEALESDVQRDRLMADILGFLLGGKSGGDD</sequence>
<dbReference type="Gene3D" id="2.60.40.10">
    <property type="entry name" value="Immunoglobulins"/>
    <property type="match status" value="1"/>
</dbReference>
<dbReference type="GO" id="GO:0016829">
    <property type="term" value="F:lyase activity"/>
    <property type="evidence" value="ECO:0007669"/>
    <property type="project" value="UniProtKB-KW"/>
</dbReference>
<dbReference type="eggNOG" id="COG0860">
    <property type="taxonomic scope" value="Bacteria"/>
</dbReference>
<dbReference type="SUPFAM" id="SSF53187">
    <property type="entry name" value="Zn-dependent exopeptidases"/>
    <property type="match status" value="1"/>
</dbReference>
<accession>A0A1Y3R1I8</accession>
<feature type="chain" id="PRO_5012711761" evidence="1">
    <location>
        <begin position="22"/>
        <end position="997"/>
    </location>
</feature>
<dbReference type="OrthoDB" id="719733at2"/>
<dbReference type="EMBL" id="NFHB01000007">
    <property type="protein sequence ID" value="OUN02660.1"/>
    <property type="molecule type" value="Genomic_DNA"/>
</dbReference>
<evidence type="ECO:0000256" key="1">
    <source>
        <dbReference type="SAM" id="SignalP"/>
    </source>
</evidence>
<evidence type="ECO:0000313" key="4">
    <source>
        <dbReference type="Proteomes" id="UP000195772"/>
    </source>
</evidence>
<dbReference type="Gene3D" id="3.40.630.40">
    <property type="entry name" value="Zn-dependent exopeptidases"/>
    <property type="match status" value="1"/>
</dbReference>
<dbReference type="SUPFAM" id="SSF49265">
    <property type="entry name" value="Fibronectin type III"/>
    <property type="match status" value="1"/>
</dbReference>
<dbReference type="InterPro" id="IPR013783">
    <property type="entry name" value="Ig-like_fold"/>
</dbReference>
<dbReference type="PROSITE" id="PS50853">
    <property type="entry name" value="FN3"/>
    <property type="match status" value="1"/>
</dbReference>
<dbReference type="Proteomes" id="UP000195772">
    <property type="component" value="Unassembled WGS sequence"/>
</dbReference>
<feature type="domain" description="Fibronectin type-III" evidence="2">
    <location>
        <begin position="598"/>
        <end position="694"/>
    </location>
</feature>
<evidence type="ECO:0000313" key="3">
    <source>
        <dbReference type="EMBL" id="OUN02660.1"/>
    </source>
</evidence>
<dbReference type="InterPro" id="IPR036116">
    <property type="entry name" value="FN3_sf"/>
</dbReference>
<dbReference type="InterPro" id="IPR003961">
    <property type="entry name" value="FN3_dom"/>
</dbReference>
<keyword evidence="1" id="KW-0732">Signal</keyword>
<keyword evidence="3" id="KW-0456">Lyase</keyword>
<organism evidence="3 4">
    <name type="scientific">Alistipes onderdonkii</name>
    <dbReference type="NCBI Taxonomy" id="328813"/>
    <lineage>
        <taxon>Bacteria</taxon>
        <taxon>Pseudomonadati</taxon>
        <taxon>Bacteroidota</taxon>
        <taxon>Bacteroidia</taxon>
        <taxon>Bacteroidales</taxon>
        <taxon>Rikenellaceae</taxon>
        <taxon>Alistipes</taxon>
    </lineage>
</organism>
<comment type="caution">
    <text evidence="3">The sequence shown here is derived from an EMBL/GenBank/DDBJ whole genome shotgun (WGS) entry which is preliminary data.</text>
</comment>
<feature type="signal peptide" evidence="1">
    <location>
        <begin position="1"/>
        <end position="21"/>
    </location>
</feature>